<feature type="region of interest" description="Disordered" evidence="1">
    <location>
        <begin position="502"/>
        <end position="530"/>
    </location>
</feature>
<feature type="compositionally biased region" description="Basic and acidic residues" evidence="1">
    <location>
        <begin position="419"/>
        <end position="432"/>
    </location>
</feature>
<gene>
    <name evidence="3" type="ORF">LCER1_G006959</name>
</gene>
<dbReference type="SUPFAM" id="SSF55961">
    <property type="entry name" value="Bet v1-like"/>
    <property type="match status" value="1"/>
</dbReference>
<dbReference type="InterPro" id="IPR051213">
    <property type="entry name" value="START_lipid_transfer"/>
</dbReference>
<dbReference type="AlphaFoldDB" id="A0A7D8YMA5"/>
<feature type="compositionally biased region" description="Low complexity" evidence="1">
    <location>
        <begin position="304"/>
        <end position="318"/>
    </location>
</feature>
<keyword evidence="4" id="KW-1185">Reference proteome</keyword>
<feature type="compositionally biased region" description="Low complexity" evidence="1">
    <location>
        <begin position="713"/>
        <end position="727"/>
    </location>
</feature>
<dbReference type="OrthoDB" id="5403181at2759"/>
<organism evidence="3 4">
    <name type="scientific">Lachnellula cervina</name>
    <dbReference type="NCBI Taxonomy" id="1316786"/>
    <lineage>
        <taxon>Eukaryota</taxon>
        <taxon>Fungi</taxon>
        <taxon>Dikarya</taxon>
        <taxon>Ascomycota</taxon>
        <taxon>Pezizomycotina</taxon>
        <taxon>Leotiomycetes</taxon>
        <taxon>Helotiales</taxon>
        <taxon>Lachnaceae</taxon>
        <taxon>Lachnellula</taxon>
    </lineage>
</organism>
<evidence type="ECO:0000313" key="4">
    <source>
        <dbReference type="Proteomes" id="UP000481288"/>
    </source>
</evidence>
<proteinExistence type="predicted"/>
<reference evidence="3 4" key="1">
    <citation type="submission" date="2018-05" db="EMBL/GenBank/DDBJ databases">
        <title>Whole genome sequencing for identification of molecular markers to develop diagnostic detection tools for the regulated plant pathogen Lachnellula willkommii.</title>
        <authorList>
            <person name="Giroux E."/>
            <person name="Bilodeau G."/>
        </authorList>
    </citation>
    <scope>NUCLEOTIDE SEQUENCE [LARGE SCALE GENOMIC DNA]</scope>
    <source>
        <strain evidence="3 4">CBS 625.97</strain>
    </source>
</reference>
<dbReference type="Proteomes" id="UP000481288">
    <property type="component" value="Unassembled WGS sequence"/>
</dbReference>
<dbReference type="EMBL" id="QGMG01000821">
    <property type="protein sequence ID" value="TVY51432.1"/>
    <property type="molecule type" value="Genomic_DNA"/>
</dbReference>
<feature type="region of interest" description="Disordered" evidence="1">
    <location>
        <begin position="249"/>
        <end position="350"/>
    </location>
</feature>
<feature type="region of interest" description="Disordered" evidence="1">
    <location>
        <begin position="44"/>
        <end position="79"/>
    </location>
</feature>
<evidence type="ECO:0000259" key="2">
    <source>
        <dbReference type="Pfam" id="PF11274"/>
    </source>
</evidence>
<feature type="region of interest" description="Disordered" evidence="1">
    <location>
        <begin position="576"/>
        <end position="648"/>
    </location>
</feature>
<feature type="compositionally biased region" description="Low complexity" evidence="1">
    <location>
        <begin position="517"/>
        <end position="530"/>
    </location>
</feature>
<accession>A0A7D8YMA5</accession>
<dbReference type="InterPro" id="IPR023393">
    <property type="entry name" value="START-like_dom_sf"/>
</dbReference>
<dbReference type="PANTHER" id="PTHR19308:SF14">
    <property type="entry name" value="START DOMAIN-CONTAINING PROTEIN"/>
    <property type="match status" value="1"/>
</dbReference>
<protein>
    <submittedName>
        <fullName evidence="3">Reticulocyte-binding protein 2-like</fullName>
    </submittedName>
</protein>
<sequence length="756" mass="82510">MAALHDALKTLGPLNYDETPLDDLAPFLSSTFSAAQLIVDSVPIPSASSPPTPSQGRSRSASCASDISLSNARTPPPEKDVEALQKEWKSVKMNAKDNPLGMFVYKLGGKDGKGAWFARRSVHEGLGFSKWKRGLEREFPETMKVQGGPGEGNIRGIGGEKRVAFKEVEGVGKVEVFLLSAQFPGPTAPRDFVTMFITSDQALQDKSGEEVPRHFMVISRPCIHPDTPPRDGYIRGQYESVEFIREIPLNKGPKKAASTTDLETHDRRRNKSVSTLEREVVVRNAKSQHSAPTSEHGETPLNGSQSDTDLTRTSSDSSGRARGKTISFDKSRGPGAKGEVMDIPRDDDEDECNPIEWIMITRSDPGGSVPRFMIERGTPGGIVADASKFLNWACAKEIEDLESDEGEEIEQGGGDNEEAEQKAQKYEHHHNHEKDLHNWQTNGHLAGIEEVATPTEEKNLAPGQASADGSGIYAVVAGVAGVAGGYIASHTPAIISDHLAHQPEEPHGVESSPPRHGSVSSINSVSSGGSFASALDRRATNETADGASLRNDSISLTVHDKELQKLEEKKRKLDERLSLAREKEQSKMSEDAAKEEEAIKKAQEKHEREVKKQEEKYKREVERLERKKEKEAKKAEEKKRKAAEKDDKVRMARELEEAKAEVEVLRKEKELLRTQVGDLQAENTALAAKLGKLGGGDEILRAVREEVEKGGRLRTSSLRSSRMGSFSAKSISSATGKEKEKNPSPSILSGGSGSSS</sequence>
<name>A0A7D8YMA5_9HELO</name>
<dbReference type="InterPro" id="IPR024500">
    <property type="entry name" value="DUF3074"/>
</dbReference>
<feature type="region of interest" description="Disordered" evidence="1">
    <location>
        <begin position="707"/>
        <end position="756"/>
    </location>
</feature>
<feature type="domain" description="DUF3074" evidence="2">
    <location>
        <begin position="116"/>
        <end position="393"/>
    </location>
</feature>
<feature type="region of interest" description="Disordered" evidence="1">
    <location>
        <begin position="401"/>
        <end position="432"/>
    </location>
</feature>
<feature type="compositionally biased region" description="Polar residues" evidence="1">
    <location>
        <begin position="55"/>
        <end position="73"/>
    </location>
</feature>
<evidence type="ECO:0000256" key="1">
    <source>
        <dbReference type="SAM" id="MobiDB-lite"/>
    </source>
</evidence>
<dbReference type="Pfam" id="PF11274">
    <property type="entry name" value="DUF3074"/>
    <property type="match status" value="1"/>
</dbReference>
<comment type="caution">
    <text evidence="3">The sequence shown here is derived from an EMBL/GenBank/DDBJ whole genome shotgun (WGS) entry which is preliminary data.</text>
</comment>
<dbReference type="PANTHER" id="PTHR19308">
    <property type="entry name" value="PHOSPHATIDYLCHOLINE TRANSFER PROTEIN"/>
    <property type="match status" value="1"/>
</dbReference>
<evidence type="ECO:0000313" key="3">
    <source>
        <dbReference type="EMBL" id="TVY51432.1"/>
    </source>
</evidence>
<feature type="compositionally biased region" description="Acidic residues" evidence="1">
    <location>
        <begin position="401"/>
        <end position="418"/>
    </location>
</feature>
<dbReference type="Gene3D" id="3.30.530.20">
    <property type="match status" value="1"/>
</dbReference>